<keyword evidence="6" id="KW-0408">Iron</keyword>
<dbReference type="Gene3D" id="2.40.30.10">
    <property type="entry name" value="Translation factors"/>
    <property type="match status" value="1"/>
</dbReference>
<keyword evidence="4" id="KW-0479">Metal-binding</keyword>
<feature type="domain" description="FAD-binding FR-type" evidence="9">
    <location>
        <begin position="1"/>
        <end position="94"/>
    </location>
</feature>
<dbReference type="PROSITE" id="PS00197">
    <property type="entry name" value="2FE2S_FER_1"/>
    <property type="match status" value="1"/>
</dbReference>
<keyword evidence="11" id="KW-1185">Reference proteome</keyword>
<organism evidence="10 11">
    <name type="scientific">Actinomycetospora termitidis</name>
    <dbReference type="NCBI Taxonomy" id="3053470"/>
    <lineage>
        <taxon>Bacteria</taxon>
        <taxon>Bacillati</taxon>
        <taxon>Actinomycetota</taxon>
        <taxon>Actinomycetes</taxon>
        <taxon>Pseudonocardiales</taxon>
        <taxon>Pseudonocardiaceae</taxon>
        <taxon>Actinomycetospora</taxon>
    </lineage>
</organism>
<dbReference type="SUPFAM" id="SSF63380">
    <property type="entry name" value="Riboflavin synthase domain-like"/>
    <property type="match status" value="1"/>
</dbReference>
<dbReference type="Pfam" id="PF00111">
    <property type="entry name" value="Fer2"/>
    <property type="match status" value="1"/>
</dbReference>
<dbReference type="PRINTS" id="PR00409">
    <property type="entry name" value="PHDIOXRDTASE"/>
</dbReference>
<dbReference type="PANTHER" id="PTHR47354:SF1">
    <property type="entry name" value="CARNITINE MONOOXYGENASE REDUCTASE SUBUNIT"/>
    <property type="match status" value="1"/>
</dbReference>
<evidence type="ECO:0000259" key="9">
    <source>
        <dbReference type="PROSITE" id="PS51384"/>
    </source>
</evidence>
<dbReference type="EMBL" id="JASVWF010000002">
    <property type="protein sequence ID" value="MDL5156130.1"/>
    <property type="molecule type" value="Genomic_DNA"/>
</dbReference>
<gene>
    <name evidence="10" type="ORF">QRT03_09200</name>
</gene>
<dbReference type="InterPro" id="IPR017938">
    <property type="entry name" value="Riboflavin_synthase-like_b-brl"/>
</dbReference>
<dbReference type="EC" id="1.-.-.-" evidence="10"/>
<dbReference type="PROSITE" id="PS51085">
    <property type="entry name" value="2FE2S_FER_2"/>
    <property type="match status" value="1"/>
</dbReference>
<dbReference type="Gene3D" id="3.40.50.80">
    <property type="entry name" value="Nucleotide-binding domain of ferredoxin-NADP reductase (FNR) module"/>
    <property type="match status" value="1"/>
</dbReference>
<keyword evidence="7" id="KW-0411">Iron-sulfur</keyword>
<evidence type="ECO:0000256" key="2">
    <source>
        <dbReference type="ARBA" id="ARBA00022630"/>
    </source>
</evidence>
<feature type="domain" description="2Fe-2S ferredoxin-type" evidence="8">
    <location>
        <begin position="216"/>
        <end position="301"/>
    </location>
</feature>
<evidence type="ECO:0000313" key="10">
    <source>
        <dbReference type="EMBL" id="MDL5156130.1"/>
    </source>
</evidence>
<dbReference type="InterPro" id="IPR001041">
    <property type="entry name" value="2Fe-2S_ferredoxin-type"/>
</dbReference>
<dbReference type="InterPro" id="IPR017927">
    <property type="entry name" value="FAD-bd_FR_type"/>
</dbReference>
<dbReference type="RefSeq" id="WP_286052376.1">
    <property type="nucleotide sequence ID" value="NZ_JASVWF010000002.1"/>
</dbReference>
<keyword evidence="3" id="KW-0001">2Fe-2S</keyword>
<dbReference type="CDD" id="cd06185">
    <property type="entry name" value="PDR_like"/>
    <property type="match status" value="1"/>
</dbReference>
<dbReference type="CDD" id="cd00207">
    <property type="entry name" value="fer2"/>
    <property type="match status" value="1"/>
</dbReference>
<evidence type="ECO:0000256" key="3">
    <source>
        <dbReference type="ARBA" id="ARBA00022714"/>
    </source>
</evidence>
<dbReference type="InterPro" id="IPR006058">
    <property type="entry name" value="2Fe2S_fd_BS"/>
</dbReference>
<comment type="caution">
    <text evidence="10">The sequence shown here is derived from an EMBL/GenBank/DDBJ whole genome shotgun (WGS) entry which is preliminary data.</text>
</comment>
<evidence type="ECO:0000256" key="1">
    <source>
        <dbReference type="ARBA" id="ARBA00001974"/>
    </source>
</evidence>
<proteinExistence type="predicted"/>
<dbReference type="InterPro" id="IPR036010">
    <property type="entry name" value="2Fe-2S_ferredoxin-like_sf"/>
</dbReference>
<dbReference type="Gene3D" id="3.10.20.30">
    <property type="match status" value="1"/>
</dbReference>
<dbReference type="GO" id="GO:0016491">
    <property type="term" value="F:oxidoreductase activity"/>
    <property type="evidence" value="ECO:0007669"/>
    <property type="project" value="UniProtKB-KW"/>
</dbReference>
<evidence type="ECO:0000313" key="11">
    <source>
        <dbReference type="Proteomes" id="UP001231924"/>
    </source>
</evidence>
<reference evidence="10 11" key="1">
    <citation type="submission" date="2023-06" db="EMBL/GenBank/DDBJ databases">
        <title>Actinomycetospora Odt1-22.</title>
        <authorList>
            <person name="Supong K."/>
        </authorList>
    </citation>
    <scope>NUCLEOTIDE SEQUENCE [LARGE SCALE GENOMIC DNA]</scope>
    <source>
        <strain evidence="10 11">Odt1-22</strain>
    </source>
</reference>
<dbReference type="PANTHER" id="PTHR47354">
    <property type="entry name" value="NADH OXIDOREDUCTASE HCR"/>
    <property type="match status" value="1"/>
</dbReference>
<dbReference type="InterPro" id="IPR039261">
    <property type="entry name" value="FNR_nucleotide-bd"/>
</dbReference>
<comment type="cofactor">
    <cofactor evidence="1">
        <name>FAD</name>
        <dbReference type="ChEBI" id="CHEBI:57692"/>
    </cofactor>
</comment>
<evidence type="ECO:0000256" key="7">
    <source>
        <dbReference type="ARBA" id="ARBA00023014"/>
    </source>
</evidence>
<evidence type="ECO:0000256" key="5">
    <source>
        <dbReference type="ARBA" id="ARBA00023002"/>
    </source>
</evidence>
<evidence type="ECO:0000259" key="8">
    <source>
        <dbReference type="PROSITE" id="PS51085"/>
    </source>
</evidence>
<evidence type="ECO:0000256" key="6">
    <source>
        <dbReference type="ARBA" id="ARBA00023004"/>
    </source>
</evidence>
<dbReference type="InterPro" id="IPR012675">
    <property type="entry name" value="Beta-grasp_dom_sf"/>
</dbReference>
<dbReference type="SUPFAM" id="SSF52343">
    <property type="entry name" value="Ferredoxin reductase-like, C-terminal NADP-linked domain"/>
    <property type="match status" value="1"/>
</dbReference>
<dbReference type="PROSITE" id="PS51384">
    <property type="entry name" value="FAD_FR"/>
    <property type="match status" value="1"/>
</dbReference>
<dbReference type="InterPro" id="IPR050415">
    <property type="entry name" value="MRET"/>
</dbReference>
<protein>
    <submittedName>
        <fullName evidence="10">PDR/VanB family oxidoreductase</fullName>
        <ecNumber evidence="10">1.-.-.-</ecNumber>
    </submittedName>
</protein>
<name>A0ABT7M625_9PSEU</name>
<keyword evidence="2" id="KW-0285">Flavoprotein</keyword>
<evidence type="ECO:0000256" key="4">
    <source>
        <dbReference type="ARBA" id="ARBA00022723"/>
    </source>
</evidence>
<accession>A0ABT7M625</accession>
<sequence>MTKTVVADGVVEIVLAASAADAPFGSFTPGSHIDLHLGDDLVRQYSLLPSATGTWRVAVLRERDGRGGSAFCHDELAVGRDVRVAGPRNHFALDEQGRYLFLAGGIGITPLISMIDEAAARGADWRLVYAGRTAGSMAFAADLARRWPDRVDLHVDADRGLLDLAGLLAATPSGTQVYACGPAGFLDAVAEHAPAESLHVERFAPLAITDREDTPFEVELARSDRTVPVPPGRSVLEAVRDAGVQTLSSCGEGTCGTCETTVLAGEVDHRDAVLTDAEREDSETMMICVSRARGPRLVLDL</sequence>
<dbReference type="SUPFAM" id="SSF54292">
    <property type="entry name" value="2Fe-2S ferredoxin-like"/>
    <property type="match status" value="1"/>
</dbReference>
<keyword evidence="5 10" id="KW-0560">Oxidoreductase</keyword>
<dbReference type="Proteomes" id="UP001231924">
    <property type="component" value="Unassembled WGS sequence"/>
</dbReference>